<dbReference type="EMBL" id="CP024700">
    <property type="protein sequence ID" value="ATV61075.1"/>
    <property type="molecule type" value="Genomic_DNA"/>
</dbReference>
<evidence type="ECO:0000313" key="9">
    <source>
        <dbReference type="Proteomes" id="UP000228552"/>
    </source>
</evidence>
<dbReference type="AlphaFoldDB" id="A0AAD0AMD3"/>
<dbReference type="GO" id="GO:0019350">
    <property type="term" value="P:teichoic acid biosynthetic process"/>
    <property type="evidence" value="ECO:0007669"/>
    <property type="project" value="UniProtKB-KW"/>
</dbReference>
<dbReference type="GO" id="GO:0047355">
    <property type="term" value="F:CDP-glycerol glycerophosphotransferase activity"/>
    <property type="evidence" value="ECO:0007669"/>
    <property type="project" value="InterPro"/>
</dbReference>
<keyword evidence="7" id="KW-1133">Transmembrane helix</keyword>
<evidence type="ECO:0000256" key="7">
    <source>
        <dbReference type="SAM" id="Phobius"/>
    </source>
</evidence>
<dbReference type="InterPro" id="IPR043149">
    <property type="entry name" value="TagF_N"/>
</dbReference>
<sequence>MKNTNKYMYIRLINFVRGVIFSFLYIFIRKDKKRIIFTSTGNIKYDHNSRYLFEYFLKYYSDFEVKYVINDPVLKETLEKSLGNHFIETNSIQGMLYSLKAYTWITSSMELPVGGIFQRINRLVIHLGHGTPLKNIGFLEKNISTLKKVYYILIKNNFTYVLSTSPDFNKIMSNFLDIPIKRIFTNGQPRLDSIFEKKEDILKKVFNIEKNMKNILYAPTWRQDSDTKLFPFSDFDEKEMEKYLKNNRINIFLRVHPDFETEIDEKLLKIKGIYVLNSKVVKDISEYLSCFDLLITDYSSIFIDYLLLDKPVLFLPYDFEDYNKKIGFTVDYMLHTPGPKTYSFKGFKNEIIELLNNEEYFYRDRIKDKAFYNLYIDNKNCERISKFILKNL</sequence>
<reference evidence="8 9" key="1">
    <citation type="submission" date="2017-11" db="EMBL/GenBank/DDBJ databases">
        <title>Genome sequencing of Fusobacterium periodonticum KCOM 1263.</title>
        <authorList>
            <person name="Kook J.-K."/>
            <person name="Park S.-N."/>
            <person name="Lim Y.K."/>
        </authorList>
    </citation>
    <scope>NUCLEOTIDE SEQUENCE [LARGE SCALE GENOMIC DNA]</scope>
    <source>
        <strain evidence="8 9">KCOM 1263</strain>
    </source>
</reference>
<evidence type="ECO:0000256" key="2">
    <source>
        <dbReference type="ARBA" id="ARBA00010488"/>
    </source>
</evidence>
<dbReference type="InterPro" id="IPR051612">
    <property type="entry name" value="Teichoic_Acid_Biosynth"/>
</dbReference>
<keyword evidence="9" id="KW-1185">Reference proteome</keyword>
<dbReference type="Gene3D" id="3.40.50.11820">
    <property type="match status" value="1"/>
</dbReference>
<comment type="subcellular location">
    <subcellularLocation>
        <location evidence="1">Cell membrane</location>
        <topology evidence="1">Peripheral membrane protein</topology>
    </subcellularLocation>
</comment>
<proteinExistence type="inferred from homology"/>
<comment type="similarity">
    <text evidence="2">Belongs to the CDP-glycerol glycerophosphotransferase family.</text>
</comment>
<evidence type="ECO:0008006" key="10">
    <source>
        <dbReference type="Google" id="ProtNLM"/>
    </source>
</evidence>
<keyword evidence="6 7" id="KW-0472">Membrane</keyword>
<keyword evidence="3" id="KW-1003">Cell membrane</keyword>
<evidence type="ECO:0000256" key="1">
    <source>
        <dbReference type="ARBA" id="ARBA00004202"/>
    </source>
</evidence>
<dbReference type="InterPro" id="IPR007554">
    <property type="entry name" value="Glycerophosphate_synth"/>
</dbReference>
<dbReference type="Proteomes" id="UP000228552">
    <property type="component" value="Chromosome"/>
</dbReference>
<gene>
    <name evidence="8" type="ORF">CTM74_04065</name>
</gene>
<keyword evidence="5" id="KW-0777">Teichoic acid biosynthesis</keyword>
<dbReference type="PANTHER" id="PTHR37316:SF3">
    <property type="entry name" value="TEICHOIC ACID GLYCEROL-PHOSPHATE TRANSFERASE"/>
    <property type="match status" value="1"/>
</dbReference>
<protein>
    <recommendedName>
        <fullName evidence="10">CDP-glycerol--glycerophosphate glycerophosphotransferase</fullName>
    </recommendedName>
</protein>
<dbReference type="GO" id="GO:0005886">
    <property type="term" value="C:plasma membrane"/>
    <property type="evidence" value="ECO:0007669"/>
    <property type="project" value="UniProtKB-SubCell"/>
</dbReference>
<keyword evidence="4" id="KW-0808">Transferase</keyword>
<organism evidence="8 9">
    <name type="scientific">Fusobacterium pseudoperiodonticum</name>
    <dbReference type="NCBI Taxonomy" id="2663009"/>
    <lineage>
        <taxon>Bacteria</taxon>
        <taxon>Fusobacteriati</taxon>
        <taxon>Fusobacteriota</taxon>
        <taxon>Fusobacteriia</taxon>
        <taxon>Fusobacteriales</taxon>
        <taxon>Fusobacteriaceae</taxon>
        <taxon>Fusobacterium</taxon>
    </lineage>
</organism>
<dbReference type="Gene3D" id="3.40.50.12580">
    <property type="match status" value="1"/>
</dbReference>
<evidence type="ECO:0000256" key="5">
    <source>
        <dbReference type="ARBA" id="ARBA00022944"/>
    </source>
</evidence>
<dbReference type="InterPro" id="IPR043148">
    <property type="entry name" value="TagF_C"/>
</dbReference>
<dbReference type="PANTHER" id="PTHR37316">
    <property type="entry name" value="TEICHOIC ACID GLYCEROL-PHOSPHATE PRIMASE"/>
    <property type="match status" value="1"/>
</dbReference>
<keyword evidence="7" id="KW-0812">Transmembrane</keyword>
<dbReference type="SUPFAM" id="SSF53756">
    <property type="entry name" value="UDP-Glycosyltransferase/glycogen phosphorylase"/>
    <property type="match status" value="1"/>
</dbReference>
<evidence type="ECO:0000256" key="6">
    <source>
        <dbReference type="ARBA" id="ARBA00023136"/>
    </source>
</evidence>
<evidence type="ECO:0000256" key="3">
    <source>
        <dbReference type="ARBA" id="ARBA00022475"/>
    </source>
</evidence>
<evidence type="ECO:0000313" key="8">
    <source>
        <dbReference type="EMBL" id="ATV61075.1"/>
    </source>
</evidence>
<dbReference type="Pfam" id="PF04464">
    <property type="entry name" value="Glyphos_transf"/>
    <property type="match status" value="1"/>
</dbReference>
<name>A0AAD0AMD3_9FUSO</name>
<evidence type="ECO:0000256" key="4">
    <source>
        <dbReference type="ARBA" id="ARBA00022679"/>
    </source>
</evidence>
<dbReference type="RefSeq" id="WP_099986907.1">
    <property type="nucleotide sequence ID" value="NZ_CP024700.1"/>
</dbReference>
<feature type="transmembrane region" description="Helical" evidence="7">
    <location>
        <begin position="6"/>
        <end position="28"/>
    </location>
</feature>
<accession>A0AAD0AMD3</accession>